<accession>A0AAV1LZR2</accession>
<dbReference type="AlphaFoldDB" id="A0AAV1LZR2"/>
<proteinExistence type="predicted"/>
<evidence type="ECO:0000313" key="2">
    <source>
        <dbReference type="Proteomes" id="UP001314205"/>
    </source>
</evidence>
<keyword evidence="2" id="KW-1185">Reference proteome</keyword>
<comment type="caution">
    <text evidence="1">The sequence shown here is derived from an EMBL/GenBank/DDBJ whole genome shotgun (WGS) entry which is preliminary data.</text>
</comment>
<gene>
    <name evidence="1" type="ORF">PARMNEM_LOCUS19141</name>
</gene>
<name>A0AAV1LZR2_9NEOP</name>
<organism evidence="1 2">
    <name type="scientific">Parnassius mnemosyne</name>
    <name type="common">clouded apollo</name>
    <dbReference type="NCBI Taxonomy" id="213953"/>
    <lineage>
        <taxon>Eukaryota</taxon>
        <taxon>Metazoa</taxon>
        <taxon>Ecdysozoa</taxon>
        <taxon>Arthropoda</taxon>
        <taxon>Hexapoda</taxon>
        <taxon>Insecta</taxon>
        <taxon>Pterygota</taxon>
        <taxon>Neoptera</taxon>
        <taxon>Endopterygota</taxon>
        <taxon>Lepidoptera</taxon>
        <taxon>Glossata</taxon>
        <taxon>Ditrysia</taxon>
        <taxon>Papilionoidea</taxon>
        <taxon>Papilionidae</taxon>
        <taxon>Parnassiinae</taxon>
        <taxon>Parnassini</taxon>
        <taxon>Parnassius</taxon>
        <taxon>Driopa</taxon>
    </lineage>
</organism>
<evidence type="ECO:0000313" key="1">
    <source>
        <dbReference type="EMBL" id="CAK1600370.1"/>
    </source>
</evidence>
<reference evidence="1 2" key="1">
    <citation type="submission" date="2023-11" db="EMBL/GenBank/DDBJ databases">
        <authorList>
            <person name="Hedman E."/>
            <person name="Englund M."/>
            <person name="Stromberg M."/>
            <person name="Nyberg Akerstrom W."/>
            <person name="Nylinder S."/>
            <person name="Jareborg N."/>
            <person name="Kallberg Y."/>
            <person name="Kronander E."/>
        </authorList>
    </citation>
    <scope>NUCLEOTIDE SEQUENCE [LARGE SCALE GENOMIC DNA]</scope>
</reference>
<sequence>MEDQVQIKMIPSEMLKIVPIFNGDKHQLNLFIRKCEYILNKYRGSDEQNLYVMYAITSRLVGDAAALFSEREDINSWEDFRELLIQHFGDPRSEECIAIELEGLRIRNNESYLDFCNRIQSVRSVLISKGSQSKLTQFNNNQQNFGYRPQQFGFRPQQFGISPQQFNMRPQQFNMRPQQFGMQPQIFNKPQQFGMRPQQFGMRPQQFGNQQQNFYKPQQFGYKPQLNKNQYTGPSDVTMRTAPPLKTNQQGFQLNELDLDNTYYDDACSDVYPLSYDNCCYEEYSSSGLNVPELDYYENQYPTIIPEVTQIVPTNNDDKDFQVEASELTKK</sequence>
<protein>
    <recommendedName>
        <fullName evidence="3">Cytadhesion</fullName>
    </recommendedName>
</protein>
<dbReference type="EMBL" id="CAVLGL010000115">
    <property type="protein sequence ID" value="CAK1600370.1"/>
    <property type="molecule type" value="Genomic_DNA"/>
</dbReference>
<evidence type="ECO:0008006" key="3">
    <source>
        <dbReference type="Google" id="ProtNLM"/>
    </source>
</evidence>
<dbReference type="Proteomes" id="UP001314205">
    <property type="component" value="Unassembled WGS sequence"/>
</dbReference>